<dbReference type="AlphaFoldDB" id="A0A9P4T752"/>
<proteinExistence type="predicted"/>
<dbReference type="PANTHER" id="PTHR38790">
    <property type="entry name" value="2EXR DOMAIN-CONTAINING PROTEIN-RELATED"/>
    <property type="match status" value="1"/>
</dbReference>
<reference evidence="2" key="1">
    <citation type="submission" date="2019-04" db="EMBL/GenBank/DDBJ databases">
        <title>Sequencing of skin fungus with MAO and IRED activity.</title>
        <authorList>
            <person name="Marsaioli A.J."/>
            <person name="Bonatto J.M.C."/>
            <person name="Reis Junior O."/>
        </authorList>
    </citation>
    <scope>NUCLEOTIDE SEQUENCE</scope>
    <source>
        <strain evidence="2">30M1</strain>
    </source>
</reference>
<evidence type="ECO:0000313" key="2">
    <source>
        <dbReference type="EMBL" id="KAF2996838.1"/>
    </source>
</evidence>
<comment type="caution">
    <text evidence="2">The sequence shown here is derived from an EMBL/GenBank/DDBJ whole genome shotgun (WGS) entry which is preliminary data.</text>
</comment>
<dbReference type="Proteomes" id="UP000801428">
    <property type="component" value="Unassembled WGS sequence"/>
</dbReference>
<dbReference type="EMBL" id="SWKU01000025">
    <property type="protein sequence ID" value="KAF2996838.1"/>
    <property type="molecule type" value="Genomic_DNA"/>
</dbReference>
<gene>
    <name evidence="2" type="ORF">E8E13_003511</name>
</gene>
<evidence type="ECO:0000256" key="1">
    <source>
        <dbReference type="SAM" id="MobiDB-lite"/>
    </source>
</evidence>
<accession>A0A9P4T752</accession>
<protein>
    <submittedName>
        <fullName evidence="2">Uncharacterized protein</fullName>
    </submittedName>
</protein>
<feature type="compositionally biased region" description="Polar residues" evidence="1">
    <location>
        <begin position="27"/>
        <end position="46"/>
    </location>
</feature>
<dbReference type="OrthoDB" id="5413827at2759"/>
<sequence length="297" mass="33467">MSDDHETYARPAKRARLDDSAAHTPSDAATPQATPGSALNAPSQVETDYEKEVRAGITEYRPTFYIPTKMTSYDRAQSRAVTVTPPPTTARNQEQSPLLRLPRELRDKIWYHVIGNNYISMKPYPQEHLACAEYPGCTTMPLIKLFALGSTCRQLHGETALLPFRLCAMDYGRLYSVAVFEWLGRLSGEQRAAITEMKMPVSALENPDIKDLLSTCHDLKCVKVYFSYFSLPRDKDMSKRRMKELLKLVESSFSDHIEVIVLGEILHSSTSASDTDLAKMIRKHGYRLLTAESLDTA</sequence>
<dbReference type="PANTHER" id="PTHR38790:SF4">
    <property type="entry name" value="2EXR DOMAIN-CONTAINING PROTEIN"/>
    <property type="match status" value="1"/>
</dbReference>
<name>A0A9P4T752_CURKU</name>
<evidence type="ECO:0000313" key="3">
    <source>
        <dbReference type="Proteomes" id="UP000801428"/>
    </source>
</evidence>
<feature type="region of interest" description="Disordered" evidence="1">
    <location>
        <begin position="76"/>
        <end position="95"/>
    </location>
</feature>
<organism evidence="2 3">
    <name type="scientific">Curvularia kusanoi</name>
    <name type="common">Cochliobolus kusanoi</name>
    <dbReference type="NCBI Taxonomy" id="90978"/>
    <lineage>
        <taxon>Eukaryota</taxon>
        <taxon>Fungi</taxon>
        <taxon>Dikarya</taxon>
        <taxon>Ascomycota</taxon>
        <taxon>Pezizomycotina</taxon>
        <taxon>Dothideomycetes</taxon>
        <taxon>Pleosporomycetidae</taxon>
        <taxon>Pleosporales</taxon>
        <taxon>Pleosporineae</taxon>
        <taxon>Pleosporaceae</taxon>
        <taxon>Curvularia</taxon>
    </lineage>
</organism>
<feature type="region of interest" description="Disordered" evidence="1">
    <location>
        <begin position="1"/>
        <end position="49"/>
    </location>
</feature>
<keyword evidence="3" id="KW-1185">Reference proteome</keyword>